<evidence type="ECO:0000313" key="7">
    <source>
        <dbReference type="Proteomes" id="UP000440066"/>
    </source>
</evidence>
<sequence length="379" mass="44496">MVKFEKYIKKDGKKAWMFKGYIATDPLTGKKKHATRQGFHTKPEANNAYLKLQREVLKGENISRTQKSFEEIGNMWLEQYVNTVRESTYRKTKEILEVHVYPIIGNKRINTISLNMCQVMVNSWAKKYVKFSTYASYTSKVFKFAMKHDLIEKNPMELITIPRKERKKEEKSFYTIEDLKVFFDCLEKENDLKKHVFFRLLAFTGMRSQEILALTWADISIEECMVNVNKGLTEDINKNVVVGLTKNQSSNRLIGIDETTRDILSKWKELQYQENTIANRVIKEEEQFIFNNKDNKHYHTGSASRWLKELIKKYDLKPITLHQFRHTHASLLYESGMDIKNIQNRLGHSTIVTTLNTYTHLNKKASNDVGVSFKNYVGF</sequence>
<proteinExistence type="inferred from homology"/>
<dbReference type="GO" id="GO:0015074">
    <property type="term" value="P:DNA integration"/>
    <property type="evidence" value="ECO:0007669"/>
    <property type="project" value="UniProtKB-KW"/>
</dbReference>
<dbReference type="Pfam" id="PF14659">
    <property type="entry name" value="Phage_int_SAM_3"/>
    <property type="match status" value="1"/>
</dbReference>
<dbReference type="InterPro" id="IPR013762">
    <property type="entry name" value="Integrase-like_cat_sf"/>
</dbReference>
<feature type="domain" description="Tyr recombinase" evidence="5">
    <location>
        <begin position="169"/>
        <end position="371"/>
    </location>
</feature>
<evidence type="ECO:0000256" key="4">
    <source>
        <dbReference type="ARBA" id="ARBA00023172"/>
    </source>
</evidence>
<dbReference type="PROSITE" id="PS51898">
    <property type="entry name" value="TYR_RECOMBINASE"/>
    <property type="match status" value="1"/>
</dbReference>
<evidence type="ECO:0000256" key="2">
    <source>
        <dbReference type="ARBA" id="ARBA00022908"/>
    </source>
</evidence>
<keyword evidence="2" id="KW-0229">DNA integration</keyword>
<dbReference type="Gene3D" id="1.10.443.10">
    <property type="entry name" value="Intergrase catalytic core"/>
    <property type="match status" value="1"/>
</dbReference>
<dbReference type="Proteomes" id="UP000440066">
    <property type="component" value="Unassembled WGS sequence"/>
</dbReference>
<gene>
    <name evidence="6" type="ORF">GF867_13270</name>
</gene>
<dbReference type="Gene3D" id="1.10.150.130">
    <property type="match status" value="1"/>
</dbReference>
<protein>
    <submittedName>
        <fullName evidence="6">Tyrosine-type recombinase/integrase</fullName>
    </submittedName>
</protein>
<keyword evidence="4" id="KW-0233">DNA recombination</keyword>
<dbReference type="RefSeq" id="WP_153833564.1">
    <property type="nucleotide sequence ID" value="NZ_WJQT01000035.1"/>
</dbReference>
<evidence type="ECO:0000259" key="5">
    <source>
        <dbReference type="PROSITE" id="PS51898"/>
    </source>
</evidence>
<organism evidence="6 7">
    <name type="scientific">Fundicoccus ignavus</name>
    <dbReference type="NCBI Taxonomy" id="2664442"/>
    <lineage>
        <taxon>Bacteria</taxon>
        <taxon>Bacillati</taxon>
        <taxon>Bacillota</taxon>
        <taxon>Bacilli</taxon>
        <taxon>Lactobacillales</taxon>
        <taxon>Aerococcaceae</taxon>
        <taxon>Fundicoccus</taxon>
    </lineage>
</organism>
<evidence type="ECO:0000313" key="6">
    <source>
        <dbReference type="EMBL" id="MRJ48517.1"/>
    </source>
</evidence>
<dbReference type="InterPro" id="IPR010998">
    <property type="entry name" value="Integrase_recombinase_N"/>
</dbReference>
<dbReference type="InterPro" id="IPR011010">
    <property type="entry name" value="DNA_brk_join_enz"/>
</dbReference>
<accession>A0A844CDP1</accession>
<dbReference type="InterPro" id="IPR050090">
    <property type="entry name" value="Tyrosine_recombinase_XerCD"/>
</dbReference>
<dbReference type="GO" id="GO:0003677">
    <property type="term" value="F:DNA binding"/>
    <property type="evidence" value="ECO:0007669"/>
    <property type="project" value="UniProtKB-KW"/>
</dbReference>
<dbReference type="EMBL" id="WJQT01000035">
    <property type="protein sequence ID" value="MRJ48517.1"/>
    <property type="molecule type" value="Genomic_DNA"/>
</dbReference>
<dbReference type="GO" id="GO:0006310">
    <property type="term" value="P:DNA recombination"/>
    <property type="evidence" value="ECO:0007669"/>
    <property type="project" value="UniProtKB-KW"/>
</dbReference>
<dbReference type="Pfam" id="PF00589">
    <property type="entry name" value="Phage_integrase"/>
    <property type="match status" value="1"/>
</dbReference>
<dbReference type="SUPFAM" id="SSF56349">
    <property type="entry name" value="DNA breaking-rejoining enzymes"/>
    <property type="match status" value="1"/>
</dbReference>
<evidence type="ECO:0000256" key="3">
    <source>
        <dbReference type="ARBA" id="ARBA00023125"/>
    </source>
</evidence>
<dbReference type="InterPro" id="IPR002104">
    <property type="entry name" value="Integrase_catalytic"/>
</dbReference>
<dbReference type="PANTHER" id="PTHR30349:SF64">
    <property type="entry name" value="PROPHAGE INTEGRASE INTD-RELATED"/>
    <property type="match status" value="1"/>
</dbReference>
<dbReference type="InterPro" id="IPR028259">
    <property type="entry name" value="AP2-like_int_N"/>
</dbReference>
<comment type="caution">
    <text evidence="6">The sequence shown here is derived from an EMBL/GenBank/DDBJ whole genome shotgun (WGS) entry which is preliminary data.</text>
</comment>
<name>A0A844CDP1_9LACT</name>
<comment type="similarity">
    <text evidence="1">Belongs to the 'phage' integrase family.</text>
</comment>
<reference evidence="6 7" key="1">
    <citation type="submission" date="2019-11" db="EMBL/GenBank/DDBJ databases">
        <title>Characterisation of Fundicoccus ignavus gen. nov. sp. nov., a novel genus of the family Aerococcaceae from bulk tank milk.</title>
        <authorList>
            <person name="Siebert A."/>
            <person name="Huptas C."/>
            <person name="Wenning M."/>
            <person name="Scherer S."/>
            <person name="Doll E.V."/>
        </authorList>
    </citation>
    <scope>NUCLEOTIDE SEQUENCE [LARGE SCALE GENOMIC DNA]</scope>
    <source>
        <strain evidence="6 7">DSM 109652</strain>
    </source>
</reference>
<dbReference type="CDD" id="cd01189">
    <property type="entry name" value="INT_ICEBs1_C_like"/>
    <property type="match status" value="1"/>
</dbReference>
<dbReference type="Pfam" id="PF14657">
    <property type="entry name" value="Arm-DNA-bind_4"/>
    <property type="match status" value="1"/>
</dbReference>
<dbReference type="InterPro" id="IPR004107">
    <property type="entry name" value="Integrase_SAM-like_N"/>
</dbReference>
<dbReference type="PANTHER" id="PTHR30349">
    <property type="entry name" value="PHAGE INTEGRASE-RELATED"/>
    <property type="match status" value="1"/>
</dbReference>
<dbReference type="AlphaFoldDB" id="A0A844CDP1"/>
<keyword evidence="3" id="KW-0238">DNA-binding</keyword>
<evidence type="ECO:0000256" key="1">
    <source>
        <dbReference type="ARBA" id="ARBA00008857"/>
    </source>
</evidence>